<dbReference type="Proteomes" id="UP000178870">
    <property type="component" value="Unassembled WGS sequence"/>
</dbReference>
<dbReference type="EMBL" id="MGGP01000003">
    <property type="protein sequence ID" value="OGM33400.1"/>
    <property type="molecule type" value="Genomic_DNA"/>
</dbReference>
<dbReference type="Pfam" id="PF10049">
    <property type="entry name" value="DUF2283"/>
    <property type="match status" value="1"/>
</dbReference>
<dbReference type="PANTHER" id="PTHR37029:SF1">
    <property type="entry name" value="SSR1768 PROTEIN"/>
    <property type="match status" value="1"/>
</dbReference>
<comment type="caution">
    <text evidence="1">The sequence shown here is derived from an EMBL/GenBank/DDBJ whole genome shotgun (WGS) entry which is preliminary data.</text>
</comment>
<gene>
    <name evidence="1" type="ORF">A2803_04340</name>
</gene>
<evidence type="ECO:0000313" key="1">
    <source>
        <dbReference type="EMBL" id="OGM33400.1"/>
    </source>
</evidence>
<protein>
    <recommendedName>
        <fullName evidence="3">DUF2283 domain-containing protein</fullName>
    </recommendedName>
</protein>
<name>A0A1F7Z1P5_9BACT</name>
<evidence type="ECO:0000313" key="2">
    <source>
        <dbReference type="Proteomes" id="UP000178870"/>
    </source>
</evidence>
<dbReference type="InterPro" id="IPR019270">
    <property type="entry name" value="DUF2283"/>
</dbReference>
<organism evidence="1 2">
    <name type="scientific">Candidatus Woesebacteria bacterium RIFCSPHIGHO2_01_FULL_44_21</name>
    <dbReference type="NCBI Taxonomy" id="1802503"/>
    <lineage>
        <taxon>Bacteria</taxon>
        <taxon>Candidatus Woeseibacteriota</taxon>
    </lineage>
</organism>
<dbReference type="AlphaFoldDB" id="A0A1F7Z1P5"/>
<proteinExistence type="predicted"/>
<accession>A0A1F7Z1P5</accession>
<reference evidence="1 2" key="1">
    <citation type="journal article" date="2016" name="Nat. Commun.">
        <title>Thousands of microbial genomes shed light on interconnected biogeochemical processes in an aquifer system.</title>
        <authorList>
            <person name="Anantharaman K."/>
            <person name="Brown C.T."/>
            <person name="Hug L.A."/>
            <person name="Sharon I."/>
            <person name="Castelle C.J."/>
            <person name="Probst A.J."/>
            <person name="Thomas B.C."/>
            <person name="Singh A."/>
            <person name="Wilkins M.J."/>
            <person name="Karaoz U."/>
            <person name="Brodie E.L."/>
            <person name="Williams K.H."/>
            <person name="Hubbard S.S."/>
            <person name="Banfield J.F."/>
        </authorList>
    </citation>
    <scope>NUCLEOTIDE SEQUENCE [LARGE SCALE GENOMIC DNA]</scope>
</reference>
<dbReference type="PANTHER" id="PTHR37029">
    <property type="entry name" value="SSR1768 PROTEIN"/>
    <property type="match status" value="1"/>
</dbReference>
<evidence type="ECO:0008006" key="3">
    <source>
        <dbReference type="Google" id="ProtNLM"/>
    </source>
</evidence>
<sequence length="76" mass="8494">MAEKIKREKVYYDKKSDALWMFVQKGIEYESKEISPGVNVELGENGELLGIEILNASKILGGKISNKKESYSPASI</sequence>